<evidence type="ECO:0000256" key="6">
    <source>
        <dbReference type="ARBA" id="ARBA00022906"/>
    </source>
</evidence>
<dbReference type="InterPro" id="IPR003439">
    <property type="entry name" value="ABC_transporter-like_ATP-bd"/>
</dbReference>
<dbReference type="InterPro" id="IPR027417">
    <property type="entry name" value="P-loop_NTPase"/>
</dbReference>
<evidence type="ECO:0000259" key="10">
    <source>
        <dbReference type="PROSITE" id="PS50893"/>
    </source>
</evidence>
<evidence type="ECO:0000256" key="5">
    <source>
        <dbReference type="ARBA" id="ARBA00022840"/>
    </source>
</evidence>
<dbReference type="SUPFAM" id="SSF52540">
    <property type="entry name" value="P-loop containing nucleoside triphosphate hydrolases"/>
    <property type="match status" value="1"/>
</dbReference>
<dbReference type="InterPro" id="IPR050153">
    <property type="entry name" value="Metal_Ion_Import_ABC"/>
</dbReference>
<dbReference type="Pfam" id="PF00005">
    <property type="entry name" value="ABC_tran"/>
    <property type="match status" value="1"/>
</dbReference>
<dbReference type="PROSITE" id="PS00211">
    <property type="entry name" value="ABC_TRANSPORTER_1"/>
    <property type="match status" value="1"/>
</dbReference>
<organism evidence="11 12">
    <name type="scientific">Halorhodospira neutriphila</name>
    <dbReference type="NCBI Taxonomy" id="168379"/>
    <lineage>
        <taxon>Bacteria</taxon>
        <taxon>Pseudomonadati</taxon>
        <taxon>Pseudomonadota</taxon>
        <taxon>Gammaproteobacteria</taxon>
        <taxon>Chromatiales</taxon>
        <taxon>Ectothiorhodospiraceae</taxon>
        <taxon>Halorhodospira</taxon>
    </lineage>
</organism>
<gene>
    <name evidence="11" type="ORF">CKO13_09595</name>
</gene>
<keyword evidence="7" id="KW-1278">Translocase</keyword>
<keyword evidence="5 11" id="KW-0067">ATP-binding</keyword>
<protein>
    <submittedName>
        <fullName evidence="11">Zinc ABC transporter ATP-binding protein</fullName>
    </submittedName>
</protein>
<dbReference type="InterPro" id="IPR003593">
    <property type="entry name" value="AAA+_ATPase"/>
</dbReference>
<reference evidence="11 12" key="1">
    <citation type="journal article" date="2020" name="Microorganisms">
        <title>Osmotic Adaptation and Compatible Solute Biosynthesis of Phototrophic Bacteria as Revealed from Genome Analyses.</title>
        <authorList>
            <person name="Imhoff J.F."/>
            <person name="Rahn T."/>
            <person name="Kunzel S."/>
            <person name="Keller A."/>
            <person name="Neulinger S.C."/>
        </authorList>
    </citation>
    <scope>NUCLEOTIDE SEQUENCE [LARGE SCALE GENOMIC DNA]</scope>
    <source>
        <strain evidence="11 12">DSM 15116</strain>
    </source>
</reference>
<sequence>MPAVPRLAAQGEAPAAPGSAVLLRAAGIAVTYAGRRVLDDVDMEVLAGRITTLVGNNGAGKSTLLRVLLGLTRPAAGRVEGLRQLRVGYVPQHFTVDRNLPMTVRRFMALSGRVGRQRWAQAVADAQVAALLDQPLQTLSGGEMRRALLARALLRRPALLALDEPAAGLDGQSQGALYRLLGELRDRYGCAVVVISHDLNMVMAASDEVLCLKDGRIACRGAPTSVQEHPEYRRLFGSHLGPDTAVFPHEHTEG</sequence>
<dbReference type="PANTHER" id="PTHR42734">
    <property type="entry name" value="METAL TRANSPORT SYSTEM ATP-BINDING PROTEIN TM_0124-RELATED"/>
    <property type="match status" value="1"/>
</dbReference>
<dbReference type="RefSeq" id="WP_200260190.1">
    <property type="nucleotide sequence ID" value="NZ_NRSH01000120.1"/>
</dbReference>
<dbReference type="Gene3D" id="3.40.50.300">
    <property type="entry name" value="P-loop containing nucleotide triphosphate hydrolases"/>
    <property type="match status" value="1"/>
</dbReference>
<keyword evidence="1" id="KW-0813">Transport</keyword>
<keyword evidence="6" id="KW-0864">Zinc transport</keyword>
<feature type="domain" description="ABC transporter" evidence="10">
    <location>
        <begin position="23"/>
        <end position="239"/>
    </location>
</feature>
<dbReference type="GO" id="GO:0005524">
    <property type="term" value="F:ATP binding"/>
    <property type="evidence" value="ECO:0007669"/>
    <property type="project" value="UniProtKB-KW"/>
</dbReference>
<dbReference type="EMBL" id="NRSH01000120">
    <property type="protein sequence ID" value="MBK1727266.1"/>
    <property type="molecule type" value="Genomic_DNA"/>
</dbReference>
<accession>A0ABS1E6A1</accession>
<evidence type="ECO:0000256" key="7">
    <source>
        <dbReference type="ARBA" id="ARBA00022967"/>
    </source>
</evidence>
<evidence type="ECO:0000256" key="2">
    <source>
        <dbReference type="ARBA" id="ARBA00022475"/>
    </source>
</evidence>
<proteinExistence type="predicted"/>
<feature type="non-terminal residue" evidence="11">
    <location>
        <position position="254"/>
    </location>
</feature>
<keyword evidence="4" id="KW-0862">Zinc</keyword>
<evidence type="ECO:0000256" key="3">
    <source>
        <dbReference type="ARBA" id="ARBA00022741"/>
    </source>
</evidence>
<keyword evidence="9" id="KW-0472">Membrane</keyword>
<evidence type="ECO:0000256" key="9">
    <source>
        <dbReference type="ARBA" id="ARBA00023136"/>
    </source>
</evidence>
<evidence type="ECO:0000313" key="11">
    <source>
        <dbReference type="EMBL" id="MBK1727266.1"/>
    </source>
</evidence>
<keyword evidence="3" id="KW-0547">Nucleotide-binding</keyword>
<dbReference type="SMART" id="SM00382">
    <property type="entry name" value="AAA"/>
    <property type="match status" value="1"/>
</dbReference>
<evidence type="ECO:0000256" key="8">
    <source>
        <dbReference type="ARBA" id="ARBA00023065"/>
    </source>
</evidence>
<keyword evidence="8" id="KW-0406">Ion transport</keyword>
<dbReference type="Proteomes" id="UP000738126">
    <property type="component" value="Unassembled WGS sequence"/>
</dbReference>
<evidence type="ECO:0000256" key="1">
    <source>
        <dbReference type="ARBA" id="ARBA00022448"/>
    </source>
</evidence>
<evidence type="ECO:0000256" key="4">
    <source>
        <dbReference type="ARBA" id="ARBA00022833"/>
    </source>
</evidence>
<dbReference type="PROSITE" id="PS50893">
    <property type="entry name" value="ABC_TRANSPORTER_2"/>
    <property type="match status" value="1"/>
</dbReference>
<keyword evidence="2" id="KW-1003">Cell membrane</keyword>
<dbReference type="InterPro" id="IPR017871">
    <property type="entry name" value="ABC_transporter-like_CS"/>
</dbReference>
<comment type="caution">
    <text evidence="11">The sequence shown here is derived from an EMBL/GenBank/DDBJ whole genome shotgun (WGS) entry which is preliminary data.</text>
</comment>
<keyword evidence="12" id="KW-1185">Reference proteome</keyword>
<evidence type="ECO:0000313" key="12">
    <source>
        <dbReference type="Proteomes" id="UP000738126"/>
    </source>
</evidence>
<dbReference type="PANTHER" id="PTHR42734:SF9">
    <property type="entry name" value="ZINC IMPORT ATP-BINDING PROTEIN ZNUC"/>
    <property type="match status" value="1"/>
</dbReference>
<name>A0ABS1E6A1_9GAMM</name>